<protein>
    <submittedName>
        <fullName evidence="2">Uncharacterized protein</fullName>
    </submittedName>
</protein>
<keyword evidence="3" id="KW-1185">Reference proteome</keyword>
<name>A0A9Q0AKS9_9PEZI</name>
<evidence type="ECO:0000256" key="1">
    <source>
        <dbReference type="SAM" id="MobiDB-lite"/>
    </source>
</evidence>
<feature type="region of interest" description="Disordered" evidence="1">
    <location>
        <begin position="360"/>
        <end position="392"/>
    </location>
</feature>
<feature type="region of interest" description="Disordered" evidence="1">
    <location>
        <begin position="93"/>
        <end position="119"/>
    </location>
</feature>
<sequence>MRLMNPAWLLSCVMNIDLSTMHKQLQQEEMSTLKIQPEIEQFNLTQIDADLGLEFSVLCARQKTHGSNVTITEMQDQMVITFGSRLDLPMRQASGEIADDKRTRTGSQDHTSRDDEIDPAHDHFNELLYKNGPATPSLCVPFPTSQATHTLCQPGAPPPTAPACDGGNDTALTVPLGSSQQASWRSDRGSSGDSFTGPSESLDLRGEAYHGNDGSDEEDVLQDQGNGTVNGSVQRERPAHYPNKRIMTTHRQLVDQTPPSFTVALHHGLAASNSTIPNQPLSALSVKSHEAWQSTPPCHAIPRELPSGQGASFRLPCQPDIPSYSLTSVQARAVGDQRGFSDENRAVERNLWASYHSSAVETSGHGTGHGLQPHRAGALPAPLGQQGRPLPAPQSVPNIPSRQSAAPTLVPQRNTSGLLDRIPRGRNEPASRPRCDQELVLTFTSRRQEDFSRANTVAEPHIGVSSQSSGTWVTDDMHCATVTSTNRGRESEMDNRTLAGNVGNGQGSQVRHEFDWSASPGASRQTTHAMGQDGRGIAANIAPAVEHDMAAVREPLPQIHATDGKAAGGANGIPCPQEDGRFYSDRSASRIQTSVDLSTRHQQPDGVQPSANFHFEDANQAHLNVGPTLSNTQIASSQRVLDCNASSGSEGDDLVDQVDSTQSSVVQHYPQHVVQSGGVTNTLPCNRGIVRMTNASPTDHNIRRMLPATLFHELSAAVKHTQRTESGRIDINNEDVVLMALPHPESHRVLSTFVIKSAMEIWKLKSMDTTS</sequence>
<dbReference type="Proteomes" id="UP000829685">
    <property type="component" value="Unassembled WGS sequence"/>
</dbReference>
<accession>A0A9Q0AKS9</accession>
<evidence type="ECO:0000313" key="3">
    <source>
        <dbReference type="Proteomes" id="UP000829685"/>
    </source>
</evidence>
<dbReference type="AlphaFoldDB" id="A0A9Q0AKS9"/>
<proteinExistence type="predicted"/>
<gene>
    <name evidence="2" type="ORF">JX265_009804</name>
</gene>
<feature type="compositionally biased region" description="Basic and acidic residues" evidence="1">
    <location>
        <begin position="110"/>
        <end position="119"/>
    </location>
</feature>
<reference evidence="2" key="1">
    <citation type="submission" date="2021-03" db="EMBL/GenBank/DDBJ databases">
        <title>Revisited historic fungal species revealed as producer of novel bioactive compounds through whole genome sequencing and comparative genomics.</title>
        <authorList>
            <person name="Vignolle G.A."/>
            <person name="Hochenegger N."/>
            <person name="Mach R.L."/>
            <person name="Mach-Aigner A.R."/>
            <person name="Javad Rahimi M."/>
            <person name="Salim K.A."/>
            <person name="Chan C.M."/>
            <person name="Lim L.B.L."/>
            <person name="Cai F."/>
            <person name="Druzhinina I.S."/>
            <person name="U'Ren J.M."/>
            <person name="Derntl C."/>
        </authorList>
    </citation>
    <scope>NUCLEOTIDE SEQUENCE</scope>
    <source>
        <strain evidence="2">TUCIM 5799</strain>
    </source>
</reference>
<dbReference type="EMBL" id="JAFIMR010000031">
    <property type="protein sequence ID" value="KAI1860405.1"/>
    <property type="molecule type" value="Genomic_DNA"/>
</dbReference>
<evidence type="ECO:0000313" key="2">
    <source>
        <dbReference type="EMBL" id="KAI1860405.1"/>
    </source>
</evidence>
<feature type="compositionally biased region" description="Polar residues" evidence="1">
    <location>
        <begin position="223"/>
        <end position="233"/>
    </location>
</feature>
<comment type="caution">
    <text evidence="2">The sequence shown here is derived from an EMBL/GenBank/DDBJ whole genome shotgun (WGS) entry which is preliminary data.</text>
</comment>
<feature type="region of interest" description="Disordered" evidence="1">
    <location>
        <begin position="150"/>
        <end position="241"/>
    </location>
</feature>
<organism evidence="2 3">
    <name type="scientific">Neoarthrinium moseri</name>
    <dbReference type="NCBI Taxonomy" id="1658444"/>
    <lineage>
        <taxon>Eukaryota</taxon>
        <taxon>Fungi</taxon>
        <taxon>Dikarya</taxon>
        <taxon>Ascomycota</taxon>
        <taxon>Pezizomycotina</taxon>
        <taxon>Sordariomycetes</taxon>
        <taxon>Xylariomycetidae</taxon>
        <taxon>Amphisphaeriales</taxon>
        <taxon>Apiosporaceae</taxon>
        <taxon>Neoarthrinium</taxon>
    </lineage>
</organism>